<organism evidence="1">
    <name type="scientific">Staphylococcus aureus</name>
    <dbReference type="NCBI Taxonomy" id="1280"/>
    <lineage>
        <taxon>Bacteria</taxon>
        <taxon>Bacillati</taxon>
        <taxon>Bacillota</taxon>
        <taxon>Bacilli</taxon>
        <taxon>Bacillales</taxon>
        <taxon>Staphylococcaceae</taxon>
        <taxon>Staphylococcus</taxon>
    </lineage>
</organism>
<evidence type="ECO:0000313" key="1">
    <source>
        <dbReference type="EMBL" id="ACZ58685.1"/>
    </source>
</evidence>
<keyword evidence="1" id="KW-0614">Plasmid</keyword>
<reference evidence="2" key="3">
    <citation type="journal article" date="2014" name="PLoS ONE">
        <title>Beyond the Chromosome: The Prevalence of Unique Extra-Chromosomal Bacteriophages with Integrated Virulence Genes in Pathogenic Staphylococcus aureus.</title>
        <authorList>
            <person name="Utter B."/>
            <person name="Deutsch D.R."/>
            <person name="Schuch R."/>
            <person name="Winer B.Y."/>
            <person name="Verratti K."/>
            <person name="Bishop-Lilly K."/>
            <person name="Sozhamannan S."/>
            <person name="Fischetti V.A."/>
        </authorList>
    </citation>
    <scope>NUCLEOTIDE SEQUENCE</scope>
    <source>
        <strain evidence="2">A960649</strain>
        <plasmid evidence="2">pBU108a</plasmid>
    </source>
</reference>
<dbReference type="PATRIC" id="fig|1280.4347.peg.13"/>
<dbReference type="EMBL" id="KF831355">
    <property type="protein sequence ID" value="AIU96682.1"/>
    <property type="molecule type" value="Genomic_DNA"/>
</dbReference>
<protein>
    <submittedName>
        <fullName evidence="1">Uncharacterized protein</fullName>
    </submittedName>
</protein>
<dbReference type="EMBL" id="UHBY01000001">
    <property type="protein sequence ID" value="SUL28311.1"/>
    <property type="molecule type" value="Genomic_DNA"/>
</dbReference>
<dbReference type="AlphaFoldDB" id="D2J7D6"/>
<evidence type="ECO:0000313" key="2">
    <source>
        <dbReference type="EMBL" id="AIU96682.1"/>
    </source>
</evidence>
<reference evidence="1" key="2">
    <citation type="submission" date="2009-12" db="EMBL/GenBank/DDBJ databases">
        <authorList>
            <person name="Summers A.O."/>
            <person name="Shearer J."/>
            <person name="Wireman J."/>
        </authorList>
    </citation>
    <scope>NUCLEOTIDE SEQUENCE</scope>
    <source>
        <strain evidence="1">WB43S</strain>
        <plasmid evidence="1">pWBG745</plasmid>
    </source>
</reference>
<dbReference type="RefSeq" id="WP_012816511.1">
    <property type="nucleotide sequence ID" value="NC_013325.1"/>
</dbReference>
<dbReference type="Proteomes" id="UP000254116">
    <property type="component" value="Unassembled WGS sequence"/>
</dbReference>
<sequence>MNDNKKKYESQTNRRNVKVYKKTDEIASELKFELRVKTKQEVYDIAIEKLYEQITGKKYE</sequence>
<dbReference type="EMBL" id="GQ900389">
    <property type="protein sequence ID" value="ACZ58685.1"/>
    <property type="molecule type" value="Genomic_DNA"/>
</dbReference>
<reference evidence="1" key="1">
    <citation type="submission" date="2009-08" db="EMBL/GenBank/DDBJ databases">
        <authorList>
            <person name="Gill J."/>
            <person name="Borman J."/>
            <person name="Shetty J."/>
            <person name="Hostetler J."/>
            <person name="Durkin S."/>
            <person name="Montgomery B."/>
        </authorList>
    </citation>
    <scope>NUCLEOTIDE SEQUENCE</scope>
    <source>
        <strain evidence="1">WB43S</strain>
        <plasmid evidence="1">pWBG745</plasmid>
    </source>
</reference>
<geneLocation type="plasmid" evidence="1">
    <name>pWBG745</name>
</geneLocation>
<name>D2J7D6_STAAU</name>
<reference evidence="3 4" key="4">
    <citation type="submission" date="2018-06" db="EMBL/GenBank/DDBJ databases">
        <authorList>
            <consortium name="Pathogen Informatics"/>
            <person name="Doyle S."/>
        </authorList>
    </citation>
    <scope>NUCLEOTIDE SEQUENCE [LARGE SCALE GENOMIC DNA]</scope>
    <source>
        <strain evidence="3 4">NCTC10702</strain>
    </source>
</reference>
<evidence type="ECO:0000313" key="4">
    <source>
        <dbReference type="Proteomes" id="UP000254116"/>
    </source>
</evidence>
<evidence type="ECO:0000313" key="3">
    <source>
        <dbReference type="EMBL" id="SUL28311.1"/>
    </source>
</evidence>
<proteinExistence type="predicted"/>
<geneLocation type="plasmid" evidence="2">
    <name>pBU108a</name>
</geneLocation>
<gene>
    <name evidence="3" type="ORF">NCTC10702_00006</name>
    <name evidence="1" type="ORF">SAP028A_034</name>
</gene>
<accession>D2J7D6</accession>